<name>W9QBK7_FUSOX</name>
<dbReference type="Proteomes" id="UP000030751">
    <property type="component" value="Unassembled WGS sequence"/>
</dbReference>
<evidence type="ECO:0000313" key="1">
    <source>
        <dbReference type="EMBL" id="EXA51952.1"/>
    </source>
</evidence>
<dbReference type="HOGENOM" id="CLU_2867704_0_0_1"/>
<protein>
    <submittedName>
        <fullName evidence="1">Uncharacterized protein</fullName>
    </submittedName>
</protein>
<gene>
    <name evidence="1" type="ORF">FOVG_00447</name>
</gene>
<reference evidence="1" key="2">
    <citation type="submission" date="2012-05" db="EMBL/GenBank/DDBJ databases">
        <title>Annotation of the Genome Sequence of Fusarium oxysporum HDV247.</title>
        <authorList>
            <consortium name="The Broad Institute Genomics Platform"/>
            <person name="Ma L.-J."/>
            <person name="Corby-Kistler H."/>
            <person name="Broz K."/>
            <person name="Gale L.R."/>
            <person name="Jonkers W."/>
            <person name="O'Donnell K."/>
            <person name="Ploetz R."/>
            <person name="Steinberg C."/>
            <person name="Schwartz D.C."/>
            <person name="VanEtten H."/>
            <person name="Zhou S."/>
            <person name="Young S.K."/>
            <person name="Zeng Q."/>
            <person name="Gargeya S."/>
            <person name="Fitzgerald M."/>
            <person name="Abouelleil A."/>
            <person name="Alvarado L."/>
            <person name="Chapman S.B."/>
            <person name="Gainer-Dewar J."/>
            <person name="Goldberg J."/>
            <person name="Griggs A."/>
            <person name="Gujja S."/>
            <person name="Hansen M."/>
            <person name="Howarth C."/>
            <person name="Imamovic A."/>
            <person name="Ireland A."/>
            <person name="Larimer J."/>
            <person name="McCowan C."/>
            <person name="Murphy C."/>
            <person name="Pearson M."/>
            <person name="Poon T.W."/>
            <person name="Priest M."/>
            <person name="Roberts A."/>
            <person name="Saif S."/>
            <person name="Shea T."/>
            <person name="Sykes S."/>
            <person name="Wortman J."/>
            <person name="Nusbaum C."/>
            <person name="Birren B."/>
        </authorList>
    </citation>
    <scope>NUCLEOTIDE SEQUENCE</scope>
    <source>
        <strain evidence="1">HDV247</strain>
    </source>
</reference>
<reference evidence="1" key="1">
    <citation type="submission" date="2011-10" db="EMBL/GenBank/DDBJ databases">
        <title>The Genome Sequence of Fusarium oxysporum HDV247.</title>
        <authorList>
            <consortium name="The Broad Institute Genome Sequencing Platform"/>
            <person name="Ma L.-J."/>
            <person name="Gale L.R."/>
            <person name="Schwartz D.C."/>
            <person name="Zhou S."/>
            <person name="Corby-Kistler H."/>
            <person name="Young S.K."/>
            <person name="Zeng Q."/>
            <person name="Gargeya S."/>
            <person name="Fitzgerald M."/>
            <person name="Haas B."/>
            <person name="Abouelleil A."/>
            <person name="Alvarado L."/>
            <person name="Arachchi H.M."/>
            <person name="Berlin A."/>
            <person name="Brown A."/>
            <person name="Chapman S.B."/>
            <person name="Chen Z."/>
            <person name="Dunbar C."/>
            <person name="Freedman E."/>
            <person name="Gearin G."/>
            <person name="Goldberg J."/>
            <person name="Griggs A."/>
            <person name="Gujja S."/>
            <person name="Heiman D."/>
            <person name="Howarth C."/>
            <person name="Larson L."/>
            <person name="Lui A."/>
            <person name="MacDonald P.J.P."/>
            <person name="Montmayeur A."/>
            <person name="Murphy C."/>
            <person name="Neiman D."/>
            <person name="Pearson M."/>
            <person name="Priest M."/>
            <person name="Roberts A."/>
            <person name="Saif S."/>
            <person name="Shea T."/>
            <person name="Shenoy N."/>
            <person name="Sisk P."/>
            <person name="Stolte C."/>
            <person name="Sykes S."/>
            <person name="Wortman J."/>
            <person name="Nusbaum C."/>
            <person name="Birren B."/>
        </authorList>
    </citation>
    <scope>NUCLEOTIDE SEQUENCE [LARGE SCALE GENOMIC DNA]</scope>
    <source>
        <strain evidence="1">HDV247</strain>
    </source>
</reference>
<proteinExistence type="predicted"/>
<dbReference type="EMBL" id="JH650968">
    <property type="protein sequence ID" value="EXA51952.1"/>
    <property type="molecule type" value="Genomic_DNA"/>
</dbReference>
<accession>W9QBK7</accession>
<dbReference type="AlphaFoldDB" id="W9QBK7"/>
<organism evidence="1">
    <name type="scientific">Fusarium oxysporum f. sp. pisi HDV247</name>
    <dbReference type="NCBI Taxonomy" id="1080344"/>
    <lineage>
        <taxon>Eukaryota</taxon>
        <taxon>Fungi</taxon>
        <taxon>Dikarya</taxon>
        <taxon>Ascomycota</taxon>
        <taxon>Pezizomycotina</taxon>
        <taxon>Sordariomycetes</taxon>
        <taxon>Hypocreomycetidae</taxon>
        <taxon>Hypocreales</taxon>
        <taxon>Nectriaceae</taxon>
        <taxon>Fusarium</taxon>
        <taxon>Fusarium oxysporum species complex</taxon>
    </lineage>
</organism>
<sequence length="64" mass="7316">MQLRAKALAPALETLPVHQADLDLKPCHSRNRRTRGLHHALQRTVLRTMRISIAKTVRIPCVVR</sequence>